<feature type="region of interest" description="Disordered" evidence="1">
    <location>
        <begin position="157"/>
        <end position="202"/>
    </location>
</feature>
<evidence type="ECO:0000313" key="3">
    <source>
        <dbReference type="Proteomes" id="UP000807306"/>
    </source>
</evidence>
<dbReference type="Proteomes" id="UP000807306">
    <property type="component" value="Unassembled WGS sequence"/>
</dbReference>
<evidence type="ECO:0000313" key="2">
    <source>
        <dbReference type="EMBL" id="KAF9531908.1"/>
    </source>
</evidence>
<feature type="compositionally biased region" description="Basic residues" evidence="1">
    <location>
        <begin position="13"/>
        <end position="24"/>
    </location>
</feature>
<feature type="compositionally biased region" description="Basic and acidic residues" evidence="1">
    <location>
        <begin position="168"/>
        <end position="178"/>
    </location>
</feature>
<dbReference type="EMBL" id="MU157833">
    <property type="protein sequence ID" value="KAF9531908.1"/>
    <property type="molecule type" value="Genomic_DNA"/>
</dbReference>
<sequence length="202" mass="22806">MDGPSSATSANSRQKRVLPSRSRRGGPGLGTCDVDNLILETRRRKYENEPLIPAETHFLLTTDPAYDAEPSDGSHSGMKINIVANERYFDRPDVLKAFREQILIQTPEFHELQELASGVGSRFRPRNQEEVGILTLCSAKELIPWFDSRCQKRQMQLTRNGIKSSKPMKNDSAFERKRNSNTNTTSSRNASINSGPWKGQRL</sequence>
<feature type="compositionally biased region" description="Low complexity" evidence="1">
    <location>
        <begin position="180"/>
        <end position="194"/>
    </location>
</feature>
<protein>
    <submittedName>
        <fullName evidence="2">Uncharacterized protein</fullName>
    </submittedName>
</protein>
<comment type="caution">
    <text evidence="2">The sequence shown here is derived from an EMBL/GenBank/DDBJ whole genome shotgun (WGS) entry which is preliminary data.</text>
</comment>
<dbReference type="AlphaFoldDB" id="A0A9P6ELE7"/>
<gene>
    <name evidence="2" type="ORF">CPB83DRAFT_47300</name>
</gene>
<evidence type="ECO:0000256" key="1">
    <source>
        <dbReference type="SAM" id="MobiDB-lite"/>
    </source>
</evidence>
<name>A0A9P6ELE7_9AGAR</name>
<feature type="compositionally biased region" description="Polar residues" evidence="1">
    <location>
        <begin position="1"/>
        <end position="12"/>
    </location>
</feature>
<organism evidence="2 3">
    <name type="scientific">Crepidotus variabilis</name>
    <dbReference type="NCBI Taxonomy" id="179855"/>
    <lineage>
        <taxon>Eukaryota</taxon>
        <taxon>Fungi</taxon>
        <taxon>Dikarya</taxon>
        <taxon>Basidiomycota</taxon>
        <taxon>Agaricomycotina</taxon>
        <taxon>Agaricomycetes</taxon>
        <taxon>Agaricomycetidae</taxon>
        <taxon>Agaricales</taxon>
        <taxon>Agaricineae</taxon>
        <taxon>Crepidotaceae</taxon>
        <taxon>Crepidotus</taxon>
    </lineage>
</organism>
<dbReference type="OrthoDB" id="2555515at2759"/>
<proteinExistence type="predicted"/>
<keyword evidence="3" id="KW-1185">Reference proteome</keyword>
<feature type="region of interest" description="Disordered" evidence="1">
    <location>
        <begin position="1"/>
        <end position="32"/>
    </location>
</feature>
<accession>A0A9P6ELE7</accession>
<reference evidence="2" key="1">
    <citation type="submission" date="2020-11" db="EMBL/GenBank/DDBJ databases">
        <authorList>
            <consortium name="DOE Joint Genome Institute"/>
            <person name="Ahrendt S."/>
            <person name="Riley R."/>
            <person name="Andreopoulos W."/>
            <person name="Labutti K."/>
            <person name="Pangilinan J."/>
            <person name="Ruiz-Duenas F.J."/>
            <person name="Barrasa J.M."/>
            <person name="Sanchez-Garcia M."/>
            <person name="Camarero S."/>
            <person name="Miyauchi S."/>
            <person name="Serrano A."/>
            <person name="Linde D."/>
            <person name="Babiker R."/>
            <person name="Drula E."/>
            <person name="Ayuso-Fernandez I."/>
            <person name="Pacheco R."/>
            <person name="Padilla G."/>
            <person name="Ferreira P."/>
            <person name="Barriuso J."/>
            <person name="Kellner H."/>
            <person name="Castanera R."/>
            <person name="Alfaro M."/>
            <person name="Ramirez L."/>
            <person name="Pisabarro A.G."/>
            <person name="Kuo A."/>
            <person name="Tritt A."/>
            <person name="Lipzen A."/>
            <person name="He G."/>
            <person name="Yan M."/>
            <person name="Ng V."/>
            <person name="Cullen D."/>
            <person name="Martin F."/>
            <person name="Rosso M.-N."/>
            <person name="Henrissat B."/>
            <person name="Hibbett D."/>
            <person name="Martinez A.T."/>
            <person name="Grigoriev I.V."/>
        </authorList>
    </citation>
    <scope>NUCLEOTIDE SEQUENCE</scope>
    <source>
        <strain evidence="2">CBS 506.95</strain>
    </source>
</reference>